<accession>G9MFY3</accession>
<dbReference type="HOGENOM" id="CLU_1073871_0_0_1"/>
<reference evidence="1 2" key="1">
    <citation type="journal article" date="2011" name="Genome Biol.">
        <title>Comparative genome sequence analysis underscores mycoparasitism as the ancestral life style of Trichoderma.</title>
        <authorList>
            <person name="Kubicek C.P."/>
            <person name="Herrera-Estrella A."/>
            <person name="Seidl-Seiboth V."/>
            <person name="Martinez D.A."/>
            <person name="Druzhinina I.S."/>
            <person name="Thon M."/>
            <person name="Zeilinger S."/>
            <person name="Casas-Flores S."/>
            <person name="Horwitz B.A."/>
            <person name="Mukherjee P.K."/>
            <person name="Mukherjee M."/>
            <person name="Kredics L."/>
            <person name="Alcaraz L.D."/>
            <person name="Aerts A."/>
            <person name="Antal Z."/>
            <person name="Atanasova L."/>
            <person name="Cervantes-Badillo M.G."/>
            <person name="Challacombe J."/>
            <person name="Chertkov O."/>
            <person name="McCluskey K."/>
            <person name="Coulpier F."/>
            <person name="Deshpande N."/>
            <person name="von Doehren H."/>
            <person name="Ebbole D.J."/>
            <person name="Esquivel-Naranjo E.U."/>
            <person name="Fekete E."/>
            <person name="Flipphi M."/>
            <person name="Glaser F."/>
            <person name="Gomez-Rodriguez E.Y."/>
            <person name="Gruber S."/>
            <person name="Han C."/>
            <person name="Henrissat B."/>
            <person name="Hermosa R."/>
            <person name="Hernandez-Onate M."/>
            <person name="Karaffa L."/>
            <person name="Kosti I."/>
            <person name="Le Crom S."/>
            <person name="Lindquist E."/>
            <person name="Lucas S."/>
            <person name="Luebeck M."/>
            <person name="Luebeck P.S."/>
            <person name="Margeot A."/>
            <person name="Metz B."/>
            <person name="Misra M."/>
            <person name="Nevalainen H."/>
            <person name="Omann M."/>
            <person name="Packer N."/>
            <person name="Perrone G."/>
            <person name="Uresti-Rivera E.E."/>
            <person name="Salamov A."/>
            <person name="Schmoll M."/>
            <person name="Seiboth B."/>
            <person name="Shapiro H."/>
            <person name="Sukno S."/>
            <person name="Tamayo-Ramos J.A."/>
            <person name="Tisch D."/>
            <person name="Wiest A."/>
            <person name="Wilkinson H.H."/>
            <person name="Zhang M."/>
            <person name="Coutinho P.M."/>
            <person name="Kenerley C.M."/>
            <person name="Monte E."/>
            <person name="Baker S.E."/>
            <person name="Grigoriev I.V."/>
        </authorList>
    </citation>
    <scope>NUCLEOTIDE SEQUENCE [LARGE SCALE GENOMIC DNA]</scope>
    <source>
        <strain evidence="2">Gv29-8 / FGSC 10586</strain>
    </source>
</reference>
<evidence type="ECO:0000313" key="2">
    <source>
        <dbReference type="Proteomes" id="UP000007115"/>
    </source>
</evidence>
<proteinExistence type="predicted"/>
<dbReference type="RefSeq" id="XP_013960641.1">
    <property type="nucleotide sequence ID" value="XM_014105166.1"/>
</dbReference>
<dbReference type="AlphaFoldDB" id="G9MFY3"/>
<dbReference type="EMBL" id="ABDF02000002">
    <property type="protein sequence ID" value="EHK26434.1"/>
    <property type="molecule type" value="Genomic_DNA"/>
</dbReference>
<name>G9MFY3_HYPVG</name>
<dbReference type="InParanoid" id="G9MFY3"/>
<protein>
    <submittedName>
        <fullName evidence="1">Uncharacterized protein</fullName>
    </submittedName>
</protein>
<gene>
    <name evidence="1" type="ORF">TRIVIDRAFT_63741</name>
</gene>
<dbReference type="VEuPathDB" id="FungiDB:TRIVIDRAFT_63741"/>
<dbReference type="Proteomes" id="UP000007115">
    <property type="component" value="Unassembled WGS sequence"/>
</dbReference>
<organism evidence="1 2">
    <name type="scientific">Hypocrea virens (strain Gv29-8 / FGSC 10586)</name>
    <name type="common">Gliocladium virens</name>
    <name type="synonym">Trichoderma virens</name>
    <dbReference type="NCBI Taxonomy" id="413071"/>
    <lineage>
        <taxon>Eukaryota</taxon>
        <taxon>Fungi</taxon>
        <taxon>Dikarya</taxon>
        <taxon>Ascomycota</taxon>
        <taxon>Pezizomycotina</taxon>
        <taxon>Sordariomycetes</taxon>
        <taxon>Hypocreomycetidae</taxon>
        <taxon>Hypocreales</taxon>
        <taxon>Hypocreaceae</taxon>
        <taxon>Trichoderma</taxon>
    </lineage>
</organism>
<dbReference type="GeneID" id="25796518"/>
<dbReference type="OrthoDB" id="4896859at2759"/>
<keyword evidence="2" id="KW-1185">Reference proteome</keyword>
<evidence type="ECO:0000313" key="1">
    <source>
        <dbReference type="EMBL" id="EHK26434.1"/>
    </source>
</evidence>
<comment type="caution">
    <text evidence="1">The sequence shown here is derived from an EMBL/GenBank/DDBJ whole genome shotgun (WGS) entry which is preliminary data.</text>
</comment>
<sequence>MQTGSLDLIHDEHLLALLPMPLHTQQEKSMAPNRVRSVTRRYTSFENGHGPVPGTWRIGGPSPFLFDKNVQFSDDGLETCWRRVGGTPGSPVPATPSILLCVTSHQTTSRQRCLHRKPLAVQVQYWTVRSVALPTVPDRQASSGNCVNAPRAPEAVHCGKASGGTKGLPAPGTQNLQASPAILRTSTGTSKSSSHQVMGGAPACRVRACMRKPRYPHLTHWNMEKHNRPSTLAASFARGGTWTGSLSGACTETPIPLGS</sequence>